<dbReference type="Pfam" id="PF23177">
    <property type="entry name" value="bHLH_IRO3"/>
    <property type="match status" value="1"/>
</dbReference>
<dbReference type="PANTHER" id="PTHR46133:SF23">
    <property type="entry name" value="TRANSCRIPTION FACTOR ILR3-LIKE"/>
    <property type="match status" value="1"/>
</dbReference>
<feature type="region of interest" description="Disordered" evidence="7">
    <location>
        <begin position="39"/>
        <end position="62"/>
    </location>
</feature>
<keyword evidence="4" id="KW-0804">Transcription</keyword>
<dbReference type="EMBL" id="JAVIJP010000053">
    <property type="protein sequence ID" value="KAL3624970.1"/>
    <property type="molecule type" value="Genomic_DNA"/>
</dbReference>
<accession>A0ABD3C817</accession>
<dbReference type="PANTHER" id="PTHR46133">
    <property type="entry name" value="BHLH TRANSCRIPTION FACTOR"/>
    <property type="match status" value="1"/>
</dbReference>
<evidence type="ECO:0000256" key="2">
    <source>
        <dbReference type="ARBA" id="ARBA00023015"/>
    </source>
</evidence>
<dbReference type="SUPFAM" id="SSF47459">
    <property type="entry name" value="HLH, helix-loop-helix DNA-binding domain"/>
    <property type="match status" value="1"/>
</dbReference>
<dbReference type="Proteomes" id="UP001632038">
    <property type="component" value="Unassembled WGS sequence"/>
</dbReference>
<evidence type="ECO:0000313" key="9">
    <source>
        <dbReference type="EMBL" id="KAL3624970.1"/>
    </source>
</evidence>
<feature type="coiled-coil region" evidence="6">
    <location>
        <begin position="120"/>
        <end position="175"/>
    </location>
</feature>
<dbReference type="CDD" id="cd11446">
    <property type="entry name" value="bHLH_AtILR3_like"/>
    <property type="match status" value="1"/>
</dbReference>
<keyword evidence="2" id="KW-0805">Transcription regulation</keyword>
<dbReference type="Gene3D" id="4.10.280.10">
    <property type="entry name" value="Helix-loop-helix DNA-binding domain"/>
    <property type="match status" value="1"/>
</dbReference>
<evidence type="ECO:0000256" key="7">
    <source>
        <dbReference type="SAM" id="MobiDB-lite"/>
    </source>
</evidence>
<keyword evidence="10" id="KW-1185">Reference proteome</keyword>
<keyword evidence="3" id="KW-0238">DNA-binding</keyword>
<evidence type="ECO:0000256" key="6">
    <source>
        <dbReference type="SAM" id="Coils"/>
    </source>
</evidence>
<name>A0ABD3C817_9LAMI</name>
<keyword evidence="6" id="KW-0175">Coiled coil</keyword>
<dbReference type="AlphaFoldDB" id="A0ABD3C817"/>
<organism evidence="9 10">
    <name type="scientific">Castilleja foliolosa</name>
    <dbReference type="NCBI Taxonomy" id="1961234"/>
    <lineage>
        <taxon>Eukaryota</taxon>
        <taxon>Viridiplantae</taxon>
        <taxon>Streptophyta</taxon>
        <taxon>Embryophyta</taxon>
        <taxon>Tracheophyta</taxon>
        <taxon>Spermatophyta</taxon>
        <taxon>Magnoliopsida</taxon>
        <taxon>eudicotyledons</taxon>
        <taxon>Gunneridae</taxon>
        <taxon>Pentapetalae</taxon>
        <taxon>asterids</taxon>
        <taxon>lamiids</taxon>
        <taxon>Lamiales</taxon>
        <taxon>Orobanchaceae</taxon>
        <taxon>Pedicularideae</taxon>
        <taxon>Castillejinae</taxon>
        <taxon>Castilleja</taxon>
    </lineage>
</organism>
<gene>
    <name evidence="9" type="ORF">CASFOL_031638</name>
</gene>
<dbReference type="InterPro" id="IPR057075">
    <property type="entry name" value="bHLH_IRO3"/>
</dbReference>
<evidence type="ECO:0000256" key="3">
    <source>
        <dbReference type="ARBA" id="ARBA00023125"/>
    </source>
</evidence>
<evidence type="ECO:0000256" key="1">
    <source>
        <dbReference type="ARBA" id="ARBA00004123"/>
    </source>
</evidence>
<evidence type="ECO:0000256" key="4">
    <source>
        <dbReference type="ARBA" id="ARBA00023163"/>
    </source>
</evidence>
<sequence>MAAPPDANSDWAFDLGLLDDLPALEPCFQWDCPQDALPPPTSLSPEFDESYGNPDCMKKHGSRKRLRPAVCSSSDSKAFKEKMRRDRLNERFQELSALLEHGKPIKIDKNVVLSDTIRMVIQLRGEAKKLKESNDDLQGKVNELKMEKNELRDEKTMLKANKEKLERQVKELNARPQISPHHLSPMPSPYAHIVGSKFVPVIGFSGVPMWQMMPPTAVDTSEDHTLRPPVA</sequence>
<feature type="domain" description="BHLH" evidence="8">
    <location>
        <begin position="72"/>
        <end position="123"/>
    </location>
</feature>
<dbReference type="GO" id="GO:0003677">
    <property type="term" value="F:DNA binding"/>
    <property type="evidence" value="ECO:0007669"/>
    <property type="project" value="UniProtKB-KW"/>
</dbReference>
<dbReference type="InterPro" id="IPR011598">
    <property type="entry name" value="bHLH_dom"/>
</dbReference>
<dbReference type="SMART" id="SM00353">
    <property type="entry name" value="HLH"/>
    <property type="match status" value="1"/>
</dbReference>
<keyword evidence="5" id="KW-0539">Nucleus</keyword>
<dbReference type="InterPro" id="IPR044818">
    <property type="entry name" value="ILR3-like"/>
</dbReference>
<evidence type="ECO:0000256" key="5">
    <source>
        <dbReference type="ARBA" id="ARBA00023242"/>
    </source>
</evidence>
<evidence type="ECO:0000313" key="10">
    <source>
        <dbReference type="Proteomes" id="UP001632038"/>
    </source>
</evidence>
<reference evidence="10" key="1">
    <citation type="journal article" date="2024" name="IScience">
        <title>Strigolactones Initiate the Formation of Haustorium-like Structures in Castilleja.</title>
        <authorList>
            <person name="Buerger M."/>
            <person name="Peterson D."/>
            <person name="Chory J."/>
        </authorList>
    </citation>
    <scope>NUCLEOTIDE SEQUENCE [LARGE SCALE GENOMIC DNA]</scope>
</reference>
<dbReference type="PROSITE" id="PS50888">
    <property type="entry name" value="BHLH"/>
    <property type="match status" value="1"/>
</dbReference>
<proteinExistence type="predicted"/>
<dbReference type="InterPro" id="IPR036638">
    <property type="entry name" value="HLH_DNA-bd_sf"/>
</dbReference>
<evidence type="ECO:0000259" key="8">
    <source>
        <dbReference type="PROSITE" id="PS50888"/>
    </source>
</evidence>
<dbReference type="Gene3D" id="1.20.5.1000">
    <property type="entry name" value="arf6 gtpase in complex with a specific effector, jip4"/>
    <property type="match status" value="1"/>
</dbReference>
<comment type="caution">
    <text evidence="9">The sequence shown here is derived from an EMBL/GenBank/DDBJ whole genome shotgun (WGS) entry which is preliminary data.</text>
</comment>
<comment type="subcellular location">
    <subcellularLocation>
        <location evidence="1">Nucleus</location>
    </subcellularLocation>
</comment>
<dbReference type="GO" id="GO:0005634">
    <property type="term" value="C:nucleus"/>
    <property type="evidence" value="ECO:0007669"/>
    <property type="project" value="UniProtKB-SubCell"/>
</dbReference>
<protein>
    <recommendedName>
        <fullName evidence="8">BHLH domain-containing protein</fullName>
    </recommendedName>
</protein>